<evidence type="ECO:0008006" key="3">
    <source>
        <dbReference type="Google" id="ProtNLM"/>
    </source>
</evidence>
<dbReference type="AlphaFoldDB" id="A0A212L8X4"/>
<accession>A0A212L8X4</accession>
<feature type="coiled-coil region" evidence="1">
    <location>
        <begin position="73"/>
        <end position="114"/>
    </location>
</feature>
<reference evidence="2" key="1">
    <citation type="submission" date="2016-08" db="EMBL/GenBank/DDBJ databases">
        <authorList>
            <person name="Seilhamer J.J."/>
        </authorList>
    </citation>
    <scope>NUCLEOTIDE SEQUENCE</scope>
    <source>
        <strain evidence="2">86-1</strain>
    </source>
</reference>
<name>A0A212L8X4_9BACT</name>
<evidence type="ECO:0000313" key="2">
    <source>
        <dbReference type="EMBL" id="SCM73968.1"/>
    </source>
</evidence>
<dbReference type="EMBL" id="FMJC01000002">
    <property type="protein sequence ID" value="SCM73968.1"/>
    <property type="molecule type" value="Genomic_DNA"/>
</dbReference>
<keyword evidence="1" id="KW-0175">Coiled coil</keyword>
<proteinExistence type="predicted"/>
<organism evidence="2">
    <name type="scientific">uncultured Desulfovibrio sp</name>
    <dbReference type="NCBI Taxonomy" id="167968"/>
    <lineage>
        <taxon>Bacteria</taxon>
        <taxon>Pseudomonadati</taxon>
        <taxon>Thermodesulfobacteriota</taxon>
        <taxon>Desulfovibrionia</taxon>
        <taxon>Desulfovibrionales</taxon>
        <taxon>Desulfovibrionaceae</taxon>
        <taxon>Desulfovibrio</taxon>
        <taxon>environmental samples</taxon>
    </lineage>
</organism>
<protein>
    <recommendedName>
        <fullName evidence="3">DUF2730 family protein</fullName>
    </recommendedName>
</protein>
<gene>
    <name evidence="2" type="ORF">KL86DES1_21652</name>
</gene>
<dbReference type="RefSeq" id="WP_179980948.1">
    <property type="nucleotide sequence ID" value="NZ_LT608333.1"/>
</dbReference>
<evidence type="ECO:0000256" key="1">
    <source>
        <dbReference type="SAM" id="Coils"/>
    </source>
</evidence>
<sequence length="139" mass="15672">MSMDIFSSSGASLLVLGVQGLFAWALWSLRRAFVRQDEYLLHLQRDARREAAACRRISALEETLRLTPDNTDLAGLHNELSTLRGEIQALNVRISGLDRLLERLEHSLERQEDRLHLMPPVRQGAFLRTSGVGADGENH</sequence>